<keyword evidence="2" id="KW-1277">Toxin-antitoxin system</keyword>
<evidence type="ECO:0000313" key="14">
    <source>
        <dbReference type="Proteomes" id="UP000582487"/>
    </source>
</evidence>
<evidence type="ECO:0000313" key="12">
    <source>
        <dbReference type="EMBL" id="NMX02374.1"/>
    </source>
</evidence>
<comment type="caution">
    <text evidence="12">The sequence shown here is derived from an EMBL/GenBank/DDBJ whole genome shotgun (WGS) entry which is preliminary data.</text>
</comment>
<dbReference type="InterPro" id="IPR043519">
    <property type="entry name" value="NT_sf"/>
</dbReference>
<protein>
    <submittedName>
        <fullName evidence="12">Nucleotidyltransferase</fullName>
    </submittedName>
</protein>
<dbReference type="EMBL" id="JABCUS010000001">
    <property type="protein sequence ID" value="NMX02374.1"/>
    <property type="molecule type" value="Genomic_DNA"/>
</dbReference>
<dbReference type="PANTHER" id="PTHR33571:SF14">
    <property type="entry name" value="PROTEIN ADENYLYLTRANSFERASE MJ0435-RELATED"/>
    <property type="match status" value="1"/>
</dbReference>
<sequence length="108" mass="11579">MSANNATPESLELRALLRAHAPQFHSLLKKYGASNPQLFGSVARGDATTGSDIDILVEMNPNDGNLLMRASGLLEETRTLFGKPVDIFPAQLLKHPVSKAALQEAVAL</sequence>
<evidence type="ECO:0000256" key="1">
    <source>
        <dbReference type="ARBA" id="ARBA00001946"/>
    </source>
</evidence>
<comment type="cofactor">
    <cofactor evidence="1">
        <name>Mg(2+)</name>
        <dbReference type="ChEBI" id="CHEBI:18420"/>
    </cofactor>
</comment>
<evidence type="ECO:0000256" key="6">
    <source>
        <dbReference type="ARBA" id="ARBA00022741"/>
    </source>
</evidence>
<dbReference type="EMBL" id="JABCUV010000003">
    <property type="protein sequence ID" value="NMW92792.1"/>
    <property type="molecule type" value="Genomic_DNA"/>
</dbReference>
<evidence type="ECO:0000256" key="8">
    <source>
        <dbReference type="ARBA" id="ARBA00022842"/>
    </source>
</evidence>
<dbReference type="CDD" id="cd05403">
    <property type="entry name" value="NT_KNTase_like"/>
    <property type="match status" value="1"/>
</dbReference>
<dbReference type="AlphaFoldDB" id="A0A7Y0URD8"/>
<evidence type="ECO:0000256" key="9">
    <source>
        <dbReference type="ARBA" id="ARBA00038276"/>
    </source>
</evidence>
<reference evidence="13 14" key="1">
    <citation type="submission" date="2020-04" db="EMBL/GenBank/DDBJ databases">
        <title>Antimicrobial susceptibility and clonality of vaginal-derived multi-drug resistant Mobiluncus isolates in China.</title>
        <authorList>
            <person name="Zhang X."/>
        </authorList>
    </citation>
    <scope>NUCLEOTIDE SEQUENCE [LARGE SCALE GENOMIC DNA]</scope>
    <source>
        <strain evidence="12 13">12</strain>
        <strain evidence="11 14">7</strain>
    </source>
</reference>
<evidence type="ECO:0000313" key="11">
    <source>
        <dbReference type="EMBL" id="NMW92792.1"/>
    </source>
</evidence>
<dbReference type="GO" id="GO:0005524">
    <property type="term" value="F:ATP binding"/>
    <property type="evidence" value="ECO:0007669"/>
    <property type="project" value="UniProtKB-KW"/>
</dbReference>
<dbReference type="Pfam" id="PF01909">
    <property type="entry name" value="NTP_transf_2"/>
    <property type="match status" value="1"/>
</dbReference>
<evidence type="ECO:0000256" key="5">
    <source>
        <dbReference type="ARBA" id="ARBA00022723"/>
    </source>
</evidence>
<gene>
    <name evidence="11" type="ORF">HHJ74_03605</name>
    <name evidence="12" type="ORF">HHJ77_00090</name>
</gene>
<accession>A0A7Y0URD8</accession>
<dbReference type="Proteomes" id="UP000582487">
    <property type="component" value="Unassembled WGS sequence"/>
</dbReference>
<evidence type="ECO:0000256" key="3">
    <source>
        <dbReference type="ARBA" id="ARBA00022679"/>
    </source>
</evidence>
<dbReference type="PANTHER" id="PTHR33571">
    <property type="entry name" value="SSL8005 PROTEIN"/>
    <property type="match status" value="1"/>
</dbReference>
<organism evidence="12 13">
    <name type="scientific">Mobiluncus mulieris</name>
    <dbReference type="NCBI Taxonomy" id="2052"/>
    <lineage>
        <taxon>Bacteria</taxon>
        <taxon>Bacillati</taxon>
        <taxon>Actinomycetota</taxon>
        <taxon>Actinomycetes</taxon>
        <taxon>Actinomycetales</taxon>
        <taxon>Actinomycetaceae</taxon>
        <taxon>Mobiluncus</taxon>
    </lineage>
</organism>
<proteinExistence type="inferred from homology"/>
<evidence type="ECO:0000256" key="7">
    <source>
        <dbReference type="ARBA" id="ARBA00022840"/>
    </source>
</evidence>
<dbReference type="GO" id="GO:0016779">
    <property type="term" value="F:nucleotidyltransferase activity"/>
    <property type="evidence" value="ECO:0007669"/>
    <property type="project" value="UniProtKB-KW"/>
</dbReference>
<evidence type="ECO:0000256" key="4">
    <source>
        <dbReference type="ARBA" id="ARBA00022695"/>
    </source>
</evidence>
<dbReference type="InterPro" id="IPR002934">
    <property type="entry name" value="Polymerase_NTP_transf_dom"/>
</dbReference>
<feature type="domain" description="Polymerase nucleotidyl transferase" evidence="10">
    <location>
        <begin position="38"/>
        <end position="107"/>
    </location>
</feature>
<name>A0A7Y0URD8_9ACTO</name>
<dbReference type="GO" id="GO:0046872">
    <property type="term" value="F:metal ion binding"/>
    <property type="evidence" value="ECO:0007669"/>
    <property type="project" value="UniProtKB-KW"/>
</dbReference>
<keyword evidence="4" id="KW-0548">Nucleotidyltransferase</keyword>
<comment type="similarity">
    <text evidence="9">Belongs to the MntA antitoxin family.</text>
</comment>
<dbReference type="RefSeq" id="WP_004014252.1">
    <property type="nucleotide sequence ID" value="NZ_CAMPNB010000041.1"/>
</dbReference>
<dbReference type="Proteomes" id="UP000575397">
    <property type="component" value="Unassembled WGS sequence"/>
</dbReference>
<evidence type="ECO:0000313" key="13">
    <source>
        <dbReference type="Proteomes" id="UP000575397"/>
    </source>
</evidence>
<keyword evidence="8" id="KW-0460">Magnesium</keyword>
<keyword evidence="7" id="KW-0067">ATP-binding</keyword>
<dbReference type="SUPFAM" id="SSF81301">
    <property type="entry name" value="Nucleotidyltransferase"/>
    <property type="match status" value="1"/>
</dbReference>
<evidence type="ECO:0000259" key="10">
    <source>
        <dbReference type="Pfam" id="PF01909"/>
    </source>
</evidence>
<dbReference type="Gene3D" id="3.30.460.10">
    <property type="entry name" value="Beta Polymerase, domain 2"/>
    <property type="match status" value="1"/>
</dbReference>
<evidence type="ECO:0000256" key="2">
    <source>
        <dbReference type="ARBA" id="ARBA00022649"/>
    </source>
</evidence>
<keyword evidence="3 12" id="KW-0808">Transferase</keyword>
<keyword evidence="6" id="KW-0547">Nucleotide-binding</keyword>
<dbReference type="InterPro" id="IPR052038">
    <property type="entry name" value="Type-VII_TA_antitoxin"/>
</dbReference>
<keyword evidence="5" id="KW-0479">Metal-binding</keyword>